<sequence length="393" mass="45345">MNYRQKILSDETIAYAVKAISGISNYKRKADDLPGAFIPASDEFFAEQFYWDSYFIILGLLELGDEGLQTALDMIANMNVLLDRYGYIPNSSHSYTTRSQPPLFSEAVAEIYRKTEDLNWLKTVYPYMVKEYLNIWTSVESGHYHKDSGMSFYHDYSEPHNETWGTWYGAEQESGWDNTSRFQQKTDVILPVDLNAILYGMECNLTAFARTLSADYEADIWAGRAEDRKHVFDDYFWSTEEGFYYDYNMVTRKKMSGMTLAAYFPLWTGLASEQQAVAAVKQLSVFERGGGLAATEERLADPQAQWSYPNGWPPLHWVTVQGLRKYGFDDDADRIAWKWMSNCARSYKDTGRWDEKLSVANGLDKTDDPRYGHQNITYWNTFVFRALYGQVAG</sequence>
<dbReference type="PRINTS" id="PR00744">
    <property type="entry name" value="GLHYDRLASE37"/>
</dbReference>
<keyword evidence="1" id="KW-0378">Hydrolase</keyword>
<dbReference type="InterPro" id="IPR012341">
    <property type="entry name" value="6hp_glycosidase-like_sf"/>
</dbReference>
<dbReference type="EMBL" id="JYNZ01000003">
    <property type="protein sequence ID" value="KXK26908.1"/>
    <property type="molecule type" value="Genomic_DNA"/>
</dbReference>
<dbReference type="Proteomes" id="UP000070457">
    <property type="component" value="Unassembled WGS sequence"/>
</dbReference>
<dbReference type="InterPro" id="IPR001661">
    <property type="entry name" value="Glyco_hydro_37"/>
</dbReference>
<comment type="caution">
    <text evidence="1">The sequence shown here is derived from an EMBL/GenBank/DDBJ whole genome shotgun (WGS) entry which is preliminary data.</text>
</comment>
<reference evidence="1 2" key="1">
    <citation type="submission" date="2015-02" db="EMBL/GenBank/DDBJ databases">
        <title>Improved understanding of the partial-nitritation anammox process through 23 genomes representing the majority of the microbial community.</title>
        <authorList>
            <person name="Speth D.R."/>
            <person name="In T Zandt M."/>
            <person name="Guerrero Cruz S."/>
            <person name="Jetten M.S."/>
            <person name="Dutilh B.E."/>
        </authorList>
    </citation>
    <scope>NUCLEOTIDE SEQUENCE [LARGE SCALE GENOMIC DNA]</scope>
    <source>
        <strain evidence="1">OLB20</strain>
    </source>
</reference>
<dbReference type="Gene3D" id="1.50.10.10">
    <property type="match status" value="1"/>
</dbReference>
<protein>
    <submittedName>
        <fullName evidence="1">Periplasmic trehalase</fullName>
        <ecNumber evidence="1">3.2.1.28</ecNumber>
    </submittedName>
</protein>
<gene>
    <name evidence="1" type="primary">treA</name>
    <name evidence="1" type="ORF">TR69_WS6001000931</name>
</gene>
<organism evidence="1 2">
    <name type="scientific">candidate division WS6 bacterium OLB20</name>
    <dbReference type="NCBI Taxonomy" id="1617426"/>
    <lineage>
        <taxon>Bacteria</taxon>
        <taxon>Candidatus Dojkabacteria</taxon>
    </lineage>
</organism>
<dbReference type="PANTHER" id="PTHR23403:SF6">
    <property type="entry name" value="CYTOSOLIC NEUTRAL TREHALASE-RELATED"/>
    <property type="match status" value="1"/>
</dbReference>
<dbReference type="STRING" id="1617426.TR69_WS6001000931"/>
<dbReference type="AlphaFoldDB" id="A0A136LZ26"/>
<accession>A0A136LZ26</accession>
<dbReference type="SUPFAM" id="SSF48208">
    <property type="entry name" value="Six-hairpin glycosidases"/>
    <property type="match status" value="1"/>
</dbReference>
<dbReference type="InterPro" id="IPR008928">
    <property type="entry name" value="6-hairpin_glycosidase_sf"/>
</dbReference>
<proteinExistence type="predicted"/>
<evidence type="ECO:0000313" key="1">
    <source>
        <dbReference type="EMBL" id="KXK26908.1"/>
    </source>
</evidence>
<dbReference type="PANTHER" id="PTHR23403">
    <property type="entry name" value="TREHALASE"/>
    <property type="match status" value="1"/>
</dbReference>
<dbReference type="Pfam" id="PF01204">
    <property type="entry name" value="Trehalase"/>
    <property type="match status" value="2"/>
</dbReference>
<keyword evidence="1" id="KW-0326">Glycosidase</keyword>
<dbReference type="GO" id="GO:0005993">
    <property type="term" value="P:trehalose catabolic process"/>
    <property type="evidence" value="ECO:0007669"/>
    <property type="project" value="TreeGrafter"/>
</dbReference>
<dbReference type="PATRIC" id="fig|1617426.3.peg.919"/>
<name>A0A136LZ26_9BACT</name>
<dbReference type="GO" id="GO:0004555">
    <property type="term" value="F:alpha,alpha-trehalase activity"/>
    <property type="evidence" value="ECO:0007669"/>
    <property type="project" value="UniProtKB-EC"/>
</dbReference>
<evidence type="ECO:0000313" key="2">
    <source>
        <dbReference type="Proteomes" id="UP000070457"/>
    </source>
</evidence>
<dbReference type="EC" id="3.2.1.28" evidence="1"/>